<accession>A0ABR8KID3</accession>
<evidence type="ECO:0000313" key="2">
    <source>
        <dbReference type="Proteomes" id="UP000637383"/>
    </source>
</evidence>
<protein>
    <submittedName>
        <fullName evidence="1">Uncharacterized protein</fullName>
    </submittedName>
</protein>
<evidence type="ECO:0000313" key="1">
    <source>
        <dbReference type="EMBL" id="MBD2739325.1"/>
    </source>
</evidence>
<organism evidence="1 2">
    <name type="scientific">Nostoc paludosum FACHB-159</name>
    <dbReference type="NCBI Taxonomy" id="2692908"/>
    <lineage>
        <taxon>Bacteria</taxon>
        <taxon>Bacillati</taxon>
        <taxon>Cyanobacteriota</taxon>
        <taxon>Cyanophyceae</taxon>
        <taxon>Nostocales</taxon>
        <taxon>Nostocaceae</taxon>
        <taxon>Nostoc</taxon>
    </lineage>
</organism>
<proteinExistence type="predicted"/>
<comment type="caution">
    <text evidence="1">The sequence shown here is derived from an EMBL/GenBank/DDBJ whole genome shotgun (WGS) entry which is preliminary data.</text>
</comment>
<keyword evidence="2" id="KW-1185">Reference proteome</keyword>
<name>A0ABR8KID3_9NOSO</name>
<sequence>MIHNKNCRFTNFVHRYENTLTGVELRDDAPPLCEGESLGNTIQSQALKGTSFGDVRQTLCLTSDSI</sequence>
<reference evidence="1 2" key="1">
    <citation type="journal article" date="2020" name="ISME J.">
        <title>Comparative genomics reveals insights into cyanobacterial evolution and habitat adaptation.</title>
        <authorList>
            <person name="Chen M.Y."/>
            <person name="Teng W.K."/>
            <person name="Zhao L."/>
            <person name="Hu C.X."/>
            <person name="Zhou Y.K."/>
            <person name="Han B.P."/>
            <person name="Song L.R."/>
            <person name="Shu W.S."/>
        </authorList>
    </citation>
    <scope>NUCLEOTIDE SEQUENCE [LARGE SCALE GENOMIC DNA]</scope>
    <source>
        <strain evidence="1 2">FACHB-159</strain>
    </source>
</reference>
<dbReference type="Proteomes" id="UP000637383">
    <property type="component" value="Unassembled WGS sequence"/>
</dbReference>
<gene>
    <name evidence="1" type="ORF">H6H03_36635</name>
</gene>
<dbReference type="RefSeq" id="WP_190959827.1">
    <property type="nucleotide sequence ID" value="NZ_JACJTU010000079.1"/>
</dbReference>
<dbReference type="EMBL" id="JACJTU010000079">
    <property type="protein sequence ID" value="MBD2739325.1"/>
    <property type="molecule type" value="Genomic_DNA"/>
</dbReference>